<dbReference type="AlphaFoldDB" id="A0A9P7N2A5"/>
<proteinExistence type="predicted"/>
<protein>
    <submittedName>
        <fullName evidence="1">Uncharacterized protein</fullName>
    </submittedName>
</protein>
<dbReference type="EMBL" id="SRPS01000006">
    <property type="protein sequence ID" value="KAG5977791.1"/>
    <property type="molecule type" value="Genomic_DNA"/>
</dbReference>
<sequence>MPPHSTFNLHQTKFSLRSCLLAHVKHVHGPFARRQTGGLTAAEMEEAEVIKPFATAYGDKFHG</sequence>
<gene>
    <name evidence="1" type="ORF">E4U56_006910</name>
</gene>
<evidence type="ECO:0000313" key="2">
    <source>
        <dbReference type="Proteomes" id="UP000784919"/>
    </source>
</evidence>
<dbReference type="Proteomes" id="UP000784919">
    <property type="component" value="Unassembled WGS sequence"/>
</dbReference>
<name>A0A9P7N2A5_9HYPO</name>
<comment type="caution">
    <text evidence="1">The sequence shown here is derived from an EMBL/GenBank/DDBJ whole genome shotgun (WGS) entry which is preliminary data.</text>
</comment>
<evidence type="ECO:0000313" key="1">
    <source>
        <dbReference type="EMBL" id="KAG5977791.1"/>
    </source>
</evidence>
<accession>A0A9P7N2A5</accession>
<dbReference type="OrthoDB" id="10333271at2759"/>
<reference evidence="1" key="1">
    <citation type="journal article" date="2020" name="bioRxiv">
        <title>Whole genome comparisons of ergot fungi reveals the divergence and evolution of species within the genus Claviceps are the result of varying mechanisms driving genome evolution and host range expansion.</title>
        <authorList>
            <person name="Wyka S.A."/>
            <person name="Mondo S.J."/>
            <person name="Liu M."/>
            <person name="Dettman J."/>
            <person name="Nalam V."/>
            <person name="Broders K.D."/>
        </authorList>
    </citation>
    <scope>NUCLEOTIDE SEQUENCE</scope>
    <source>
        <strain evidence="1">CCC 1102</strain>
    </source>
</reference>
<organism evidence="1 2">
    <name type="scientific">Claviceps arundinis</name>
    <dbReference type="NCBI Taxonomy" id="1623583"/>
    <lineage>
        <taxon>Eukaryota</taxon>
        <taxon>Fungi</taxon>
        <taxon>Dikarya</taxon>
        <taxon>Ascomycota</taxon>
        <taxon>Pezizomycotina</taxon>
        <taxon>Sordariomycetes</taxon>
        <taxon>Hypocreomycetidae</taxon>
        <taxon>Hypocreales</taxon>
        <taxon>Clavicipitaceae</taxon>
        <taxon>Claviceps</taxon>
    </lineage>
</organism>